<name>A0A9F7TNM3_ICTPU</name>
<accession>A0A9F7TNM3</accession>
<evidence type="ECO:0000313" key="2">
    <source>
        <dbReference type="RefSeq" id="XP_053540002.1"/>
    </source>
</evidence>
<keyword evidence="1" id="KW-1185">Reference proteome</keyword>
<reference evidence="2" key="2">
    <citation type="submission" date="2025-08" db="UniProtKB">
        <authorList>
            <consortium name="RefSeq"/>
        </authorList>
    </citation>
    <scope>IDENTIFICATION</scope>
    <source>
        <tissue evidence="2">Blood</tissue>
    </source>
</reference>
<protein>
    <submittedName>
        <fullName evidence="2">Actin nucleation-promoting factor WASL-like</fullName>
    </submittedName>
</protein>
<proteinExistence type="predicted"/>
<dbReference type="KEGG" id="ipu:128634062"/>
<dbReference type="RefSeq" id="XP_053540002.1">
    <property type="nucleotide sequence ID" value="XM_053684027.1"/>
</dbReference>
<gene>
    <name evidence="2" type="primary">LOC128634062</name>
</gene>
<reference evidence="1" key="1">
    <citation type="journal article" date="2016" name="Nat. Commun.">
        <title>The channel catfish genome sequence provides insights into the evolution of scale formation in teleosts.</title>
        <authorList>
            <person name="Liu Z."/>
            <person name="Liu S."/>
            <person name="Yao J."/>
            <person name="Bao L."/>
            <person name="Zhang J."/>
            <person name="Li Y."/>
            <person name="Jiang C."/>
            <person name="Sun L."/>
            <person name="Wang R."/>
            <person name="Zhang Y."/>
            <person name="Zhou T."/>
            <person name="Zeng Q."/>
            <person name="Fu Q."/>
            <person name="Gao S."/>
            <person name="Li N."/>
            <person name="Koren S."/>
            <person name="Jiang Y."/>
            <person name="Zimin A."/>
            <person name="Xu P."/>
            <person name="Phillippy A.M."/>
            <person name="Geng X."/>
            <person name="Song L."/>
            <person name="Sun F."/>
            <person name="Li C."/>
            <person name="Wang X."/>
            <person name="Chen A."/>
            <person name="Jin Y."/>
            <person name="Yuan Z."/>
            <person name="Yang Y."/>
            <person name="Tan S."/>
            <person name="Peatman E."/>
            <person name="Lu J."/>
            <person name="Qin Z."/>
            <person name="Dunham R."/>
            <person name="Li Z."/>
            <person name="Sonstegard T."/>
            <person name="Feng J."/>
            <person name="Danzmann R.G."/>
            <person name="Schroeder S."/>
            <person name="Scheffler B."/>
            <person name="Duke M.V."/>
            <person name="Ballard L."/>
            <person name="Kucuktas H."/>
            <person name="Kaltenboeck L."/>
            <person name="Liu H."/>
            <person name="Armbruster J."/>
            <person name="Xie Y."/>
            <person name="Kirby M.L."/>
            <person name="Tian Y."/>
            <person name="Flanagan M.E."/>
            <person name="Mu W."/>
            <person name="Waldbieser G.C."/>
        </authorList>
    </citation>
    <scope>NUCLEOTIDE SEQUENCE [LARGE SCALE GENOMIC DNA]</scope>
    <source>
        <strain evidence="1">SDA103</strain>
    </source>
</reference>
<dbReference type="AlphaFoldDB" id="A0A9F7TNM3"/>
<dbReference type="Proteomes" id="UP000221080">
    <property type="component" value="Chromosome 12"/>
</dbReference>
<dbReference type="GeneID" id="128634062"/>
<evidence type="ECO:0000313" key="1">
    <source>
        <dbReference type="Proteomes" id="UP000221080"/>
    </source>
</evidence>
<sequence length="150" mass="16387">MSAGARRQSPLSPLLDLDQGLDLDLDTHYQLVHLTADIMMLLNYLRSTPPPRMEIRGSPLFFGTESAPRTCVLTPLHSQTQNPPPASNPRMMMLSSPIRAPTIRPSSHPPVRPTLSGPLTSPTLISPCPQDAPHFPPPLTLLQTTHPPVL</sequence>
<organism evidence="1 2">
    <name type="scientific">Ictalurus punctatus</name>
    <name type="common">Channel catfish</name>
    <name type="synonym">Silurus punctatus</name>
    <dbReference type="NCBI Taxonomy" id="7998"/>
    <lineage>
        <taxon>Eukaryota</taxon>
        <taxon>Metazoa</taxon>
        <taxon>Chordata</taxon>
        <taxon>Craniata</taxon>
        <taxon>Vertebrata</taxon>
        <taxon>Euteleostomi</taxon>
        <taxon>Actinopterygii</taxon>
        <taxon>Neopterygii</taxon>
        <taxon>Teleostei</taxon>
        <taxon>Ostariophysi</taxon>
        <taxon>Siluriformes</taxon>
        <taxon>Ictaluridae</taxon>
        <taxon>Ictalurus</taxon>
    </lineage>
</organism>